<proteinExistence type="predicted"/>
<dbReference type="InterPro" id="IPR029044">
    <property type="entry name" value="Nucleotide-diphossugar_trans"/>
</dbReference>
<dbReference type="AlphaFoldDB" id="A0A5J6MLB4"/>
<reference evidence="2 3" key="1">
    <citation type="submission" date="2019-08" db="EMBL/GenBank/DDBJ databases">
        <title>Hyperibacter terrae gen. nov., sp. nov. and Hyperibacter viscosus sp. nov., two new members in the family Rhodospirillaceae isolated from the rhizosphere of Hypericum perforatum.</title>
        <authorList>
            <person name="Noviana Z."/>
        </authorList>
    </citation>
    <scope>NUCLEOTIDE SEQUENCE [LARGE SCALE GENOMIC DNA]</scope>
    <source>
        <strain evidence="2 3">R5913</strain>
    </source>
</reference>
<evidence type="ECO:0000259" key="1">
    <source>
        <dbReference type="Pfam" id="PF00535"/>
    </source>
</evidence>
<gene>
    <name evidence="2" type="ORF">FRZ44_34430</name>
</gene>
<name>A0A5J6MLB4_9PROT</name>
<keyword evidence="3" id="KW-1185">Reference proteome</keyword>
<dbReference type="PANTHER" id="PTHR43685">
    <property type="entry name" value="GLYCOSYLTRANSFERASE"/>
    <property type="match status" value="1"/>
</dbReference>
<dbReference type="CDD" id="cd00761">
    <property type="entry name" value="Glyco_tranf_GTA_type"/>
    <property type="match status" value="1"/>
</dbReference>
<dbReference type="Pfam" id="PF00535">
    <property type="entry name" value="Glycos_transf_2"/>
    <property type="match status" value="1"/>
</dbReference>
<evidence type="ECO:0000313" key="2">
    <source>
        <dbReference type="EMBL" id="QEX18139.1"/>
    </source>
</evidence>
<dbReference type="OrthoDB" id="6383742at2"/>
<evidence type="ECO:0000313" key="3">
    <source>
        <dbReference type="Proteomes" id="UP000326202"/>
    </source>
</evidence>
<dbReference type="InterPro" id="IPR050834">
    <property type="entry name" value="Glycosyltransf_2"/>
</dbReference>
<feature type="domain" description="Glycosyltransferase 2-like" evidence="1">
    <location>
        <begin position="5"/>
        <end position="105"/>
    </location>
</feature>
<dbReference type="Gene3D" id="3.90.550.10">
    <property type="entry name" value="Spore Coat Polysaccharide Biosynthesis Protein SpsA, Chain A"/>
    <property type="match status" value="1"/>
</dbReference>
<dbReference type="PANTHER" id="PTHR43685:SF2">
    <property type="entry name" value="GLYCOSYLTRANSFERASE 2-LIKE DOMAIN-CONTAINING PROTEIN"/>
    <property type="match status" value="1"/>
</dbReference>
<dbReference type="EMBL" id="CP042906">
    <property type="protein sequence ID" value="QEX18139.1"/>
    <property type="molecule type" value="Genomic_DNA"/>
</dbReference>
<dbReference type="Proteomes" id="UP000326202">
    <property type="component" value="Chromosome"/>
</dbReference>
<dbReference type="KEGG" id="htq:FRZ44_34430"/>
<sequence length="293" mass="33150">MPAATILIPTHNHVAPLRHAIASAQSQTLQDFELFVVGDGVGDATRDVMRELGAADPRIRFFDFPKGPRKGEIHRHEALKQATGRIVAYLGDDDAWMPEHLETLDRLLREVDFGHTLHIGLDDAGALRFLPADLENPEFRRLMLTQLFNRFDFTFAGHTLEAYRKLPYGWRTTPPEFPWTDLYMWRQFLAEPWCRARSALVPTCICTASSARPNLTDQERADELAAWRARFQEPGFREGIWRQAADALAREAVREELDTLTLKRAAAKSGRLLKAGLVRRWGGRGPATGPGRT</sequence>
<accession>A0A5J6MLB4</accession>
<dbReference type="SUPFAM" id="SSF53448">
    <property type="entry name" value="Nucleotide-diphospho-sugar transferases"/>
    <property type="match status" value="1"/>
</dbReference>
<organism evidence="2 3">
    <name type="scientific">Hypericibacter terrae</name>
    <dbReference type="NCBI Taxonomy" id="2602015"/>
    <lineage>
        <taxon>Bacteria</taxon>
        <taxon>Pseudomonadati</taxon>
        <taxon>Pseudomonadota</taxon>
        <taxon>Alphaproteobacteria</taxon>
        <taxon>Rhodospirillales</taxon>
        <taxon>Dongiaceae</taxon>
        <taxon>Hypericibacter</taxon>
    </lineage>
</organism>
<protein>
    <recommendedName>
        <fullName evidence="1">Glycosyltransferase 2-like domain-containing protein</fullName>
    </recommendedName>
</protein>
<dbReference type="InterPro" id="IPR001173">
    <property type="entry name" value="Glyco_trans_2-like"/>
</dbReference>
<dbReference type="RefSeq" id="WP_151178327.1">
    <property type="nucleotide sequence ID" value="NZ_CP042906.1"/>
</dbReference>